<dbReference type="EMBL" id="NBIV01000020">
    <property type="protein sequence ID" value="PXF47768.1"/>
    <property type="molecule type" value="Genomic_DNA"/>
</dbReference>
<evidence type="ECO:0000256" key="1">
    <source>
        <dbReference type="ARBA" id="ARBA00022694"/>
    </source>
</evidence>
<dbReference type="OrthoDB" id="4059at2759"/>
<reference evidence="4 5" key="1">
    <citation type="journal article" date="2018" name="Mol. Biol. Evol.">
        <title>Analysis of the draft genome of the red seaweed Gracilariopsis chorda provides insights into genome size evolution in Rhodophyta.</title>
        <authorList>
            <person name="Lee J."/>
            <person name="Yang E.C."/>
            <person name="Graf L."/>
            <person name="Yang J.H."/>
            <person name="Qiu H."/>
            <person name="Zel Zion U."/>
            <person name="Chan C.X."/>
            <person name="Stephens T.G."/>
            <person name="Weber A.P.M."/>
            <person name="Boo G.H."/>
            <person name="Boo S.M."/>
            <person name="Kim K.M."/>
            <person name="Shin Y."/>
            <person name="Jung M."/>
            <person name="Lee S.J."/>
            <person name="Yim H.S."/>
            <person name="Lee J.H."/>
            <person name="Bhattacharya D."/>
            <person name="Yoon H.S."/>
        </authorList>
    </citation>
    <scope>NUCLEOTIDE SEQUENCE [LARGE SCALE GENOMIC DNA]</scope>
    <source>
        <strain evidence="4 5">SKKU-2015</strain>
        <tissue evidence="4">Whole body</tissue>
    </source>
</reference>
<accession>A0A2V3J057</accession>
<dbReference type="AlphaFoldDB" id="A0A2V3J057"/>
<proteinExistence type="inferred from homology"/>
<dbReference type="InterPro" id="IPR016193">
    <property type="entry name" value="Cytidine_deaminase-like"/>
</dbReference>
<evidence type="ECO:0000313" key="4">
    <source>
        <dbReference type="EMBL" id="PXF47768.1"/>
    </source>
</evidence>
<dbReference type="GO" id="GO:0008033">
    <property type="term" value="P:tRNA processing"/>
    <property type="evidence" value="ECO:0007669"/>
    <property type="project" value="UniProtKB-KW"/>
</dbReference>
<comment type="similarity">
    <text evidence="2">Belongs to the cytidine and deoxycytidylate deaminase family. ADAT3 subfamily.</text>
</comment>
<dbReference type="Gene3D" id="3.40.140.10">
    <property type="entry name" value="Cytidine Deaminase, domain 2"/>
    <property type="match status" value="1"/>
</dbReference>
<dbReference type="CDD" id="cd01285">
    <property type="entry name" value="nucleoside_deaminase"/>
    <property type="match status" value="1"/>
</dbReference>
<sequence>MPHQGKEFSDDKDKLCLALREKVKQVGGCGAENGPREPKTCSVVVSPIQPQQASKLVPVLSELLPLNDGLSHLKRVRRVSFAGNAASVELEIVLCRDEVWEHRKADASEVLKSFNLQLEKRMVPATAPLSREELRKWGDLWPLIFKPGKHLHKPPSPVELRDMYNHMSRTTELAESVEVPPNCAVAAVLVHPASGEVVACGLDKSQRHARVSDGTFTVNTKLSHAVMNCLSSFASPHIPTISNEEEQKNTDKMGKKQLKRASCLPNDQYLCTGLDCYVSREPCVMCSMALLHSRIRRVVFACFNPEHVGGFSEAKIHKESALNHRFEAFLVPVKEIDSEMRSCKT</sequence>
<gene>
    <name evidence="4" type="ORF">BWQ96_02450</name>
</gene>
<dbReference type="Pfam" id="PF00383">
    <property type="entry name" value="dCMP_cyt_deam_1"/>
    <property type="match status" value="1"/>
</dbReference>
<dbReference type="PANTHER" id="PTHR11079:SF156">
    <property type="entry name" value="INACTIVE TRNA-SPECIFIC ADENOSINE DEAMINASE-LIKE PROTEIN 3-RELATED"/>
    <property type="match status" value="1"/>
</dbReference>
<evidence type="ECO:0000259" key="3">
    <source>
        <dbReference type="PROSITE" id="PS51747"/>
    </source>
</evidence>
<name>A0A2V3J057_9FLOR</name>
<dbReference type="InterPro" id="IPR002125">
    <property type="entry name" value="CMP_dCMP_dom"/>
</dbReference>
<dbReference type="SUPFAM" id="SSF53927">
    <property type="entry name" value="Cytidine deaminase-like"/>
    <property type="match status" value="1"/>
</dbReference>
<dbReference type="Proteomes" id="UP000247409">
    <property type="component" value="Unassembled WGS sequence"/>
</dbReference>
<dbReference type="GO" id="GO:0052717">
    <property type="term" value="F:tRNA-specific adenosine-34 deaminase activity"/>
    <property type="evidence" value="ECO:0007669"/>
    <property type="project" value="TreeGrafter"/>
</dbReference>
<comment type="caution">
    <text evidence="4">The sequence shown here is derived from an EMBL/GenBank/DDBJ whole genome shotgun (WGS) entry which is preliminary data.</text>
</comment>
<dbReference type="STRING" id="448386.A0A2V3J057"/>
<evidence type="ECO:0000313" key="5">
    <source>
        <dbReference type="Proteomes" id="UP000247409"/>
    </source>
</evidence>
<dbReference type="PANTHER" id="PTHR11079">
    <property type="entry name" value="CYTOSINE DEAMINASE FAMILY MEMBER"/>
    <property type="match status" value="1"/>
</dbReference>
<keyword evidence="1" id="KW-0819">tRNA processing</keyword>
<organism evidence="4 5">
    <name type="scientific">Gracilariopsis chorda</name>
    <dbReference type="NCBI Taxonomy" id="448386"/>
    <lineage>
        <taxon>Eukaryota</taxon>
        <taxon>Rhodophyta</taxon>
        <taxon>Florideophyceae</taxon>
        <taxon>Rhodymeniophycidae</taxon>
        <taxon>Gracilariales</taxon>
        <taxon>Gracilariaceae</taxon>
        <taxon>Gracilariopsis</taxon>
    </lineage>
</organism>
<evidence type="ECO:0000256" key="2">
    <source>
        <dbReference type="ARBA" id="ARBA00038160"/>
    </source>
</evidence>
<keyword evidence="5" id="KW-1185">Reference proteome</keyword>
<feature type="domain" description="CMP/dCMP-type deaminase" evidence="3">
    <location>
        <begin position="161"/>
        <end position="329"/>
    </location>
</feature>
<dbReference type="GO" id="GO:0005737">
    <property type="term" value="C:cytoplasm"/>
    <property type="evidence" value="ECO:0007669"/>
    <property type="project" value="TreeGrafter"/>
</dbReference>
<protein>
    <submittedName>
        <fullName evidence="4">tRNA-specific adenosine deaminase subunit tad3</fullName>
    </submittedName>
</protein>
<dbReference type="PROSITE" id="PS51747">
    <property type="entry name" value="CYT_DCMP_DEAMINASES_2"/>
    <property type="match status" value="1"/>
</dbReference>
<dbReference type="GO" id="GO:0005634">
    <property type="term" value="C:nucleus"/>
    <property type="evidence" value="ECO:0007669"/>
    <property type="project" value="TreeGrafter"/>
</dbReference>